<dbReference type="EMBL" id="JBBPFD010000010">
    <property type="protein sequence ID" value="KAK7909553.1"/>
    <property type="molecule type" value="Genomic_DNA"/>
</dbReference>
<dbReference type="Proteomes" id="UP001460270">
    <property type="component" value="Unassembled WGS sequence"/>
</dbReference>
<proteinExistence type="predicted"/>
<evidence type="ECO:0000256" key="1">
    <source>
        <dbReference type="SAM" id="MobiDB-lite"/>
    </source>
</evidence>
<reference evidence="3" key="1">
    <citation type="submission" date="2024-04" db="EMBL/GenBank/DDBJ databases">
        <title>Salinicola lusitanus LLJ914,a marine bacterium isolated from the Okinawa Trough.</title>
        <authorList>
            <person name="Li J."/>
        </authorList>
    </citation>
    <scope>NUCLEOTIDE SEQUENCE [LARGE SCALE GENOMIC DNA]</scope>
</reference>
<dbReference type="AlphaFoldDB" id="A0AAW0P3W7"/>
<accession>A0AAW0P3W7</accession>
<keyword evidence="3" id="KW-1185">Reference proteome</keyword>
<feature type="compositionally biased region" description="Basic and acidic residues" evidence="1">
    <location>
        <begin position="93"/>
        <end position="201"/>
    </location>
</feature>
<evidence type="ECO:0000313" key="2">
    <source>
        <dbReference type="EMBL" id="KAK7909553.1"/>
    </source>
</evidence>
<name>A0AAW0P3W7_9GOBI</name>
<feature type="region of interest" description="Disordered" evidence="1">
    <location>
        <begin position="93"/>
        <end position="218"/>
    </location>
</feature>
<sequence>MSQHTYRKKENAEGACPDAVWRLDARTSAGGANPVASLSWRCSVFRQTKLMWQAKLKYIYLADCTGSLVCSCHIASVWICGCGAVLCSESNRDKRDKRDRSNRDKRDESNRDKRDRSNGDKRDKRDRSNRDKRDRSNRDKSNRDKSNGDKRDKSNGDKRDKRDKSNRDKSNRDKSNRDKSNRDKSNGDKRDKSYRDKDPENRAQSVTAAWRGSYERRVKNRWCLDKAERCRERERKRKKERDEAHFIHE</sequence>
<evidence type="ECO:0000313" key="3">
    <source>
        <dbReference type="Proteomes" id="UP001460270"/>
    </source>
</evidence>
<organism evidence="2 3">
    <name type="scientific">Mugilogobius chulae</name>
    <name type="common">yellowstripe goby</name>
    <dbReference type="NCBI Taxonomy" id="88201"/>
    <lineage>
        <taxon>Eukaryota</taxon>
        <taxon>Metazoa</taxon>
        <taxon>Chordata</taxon>
        <taxon>Craniata</taxon>
        <taxon>Vertebrata</taxon>
        <taxon>Euteleostomi</taxon>
        <taxon>Actinopterygii</taxon>
        <taxon>Neopterygii</taxon>
        <taxon>Teleostei</taxon>
        <taxon>Neoteleostei</taxon>
        <taxon>Acanthomorphata</taxon>
        <taxon>Gobiaria</taxon>
        <taxon>Gobiiformes</taxon>
        <taxon>Gobioidei</taxon>
        <taxon>Gobiidae</taxon>
        <taxon>Gobionellinae</taxon>
        <taxon>Mugilogobius</taxon>
    </lineage>
</organism>
<comment type="caution">
    <text evidence="2">The sequence shown here is derived from an EMBL/GenBank/DDBJ whole genome shotgun (WGS) entry which is preliminary data.</text>
</comment>
<protein>
    <submittedName>
        <fullName evidence="2">Uncharacterized protein</fullName>
    </submittedName>
</protein>
<gene>
    <name evidence="2" type="ORF">WMY93_014237</name>
</gene>